<dbReference type="SMART" id="SM00834">
    <property type="entry name" value="CxxC_CXXC_SSSS"/>
    <property type="match status" value="1"/>
</dbReference>
<feature type="region of interest" description="Disordered" evidence="1">
    <location>
        <begin position="65"/>
        <end position="113"/>
    </location>
</feature>
<dbReference type="Pfam" id="PF09723">
    <property type="entry name" value="Zn_ribbon_8"/>
    <property type="match status" value="1"/>
</dbReference>
<dbReference type="PANTHER" id="PTHR34404">
    <property type="entry name" value="REGULATORY PROTEIN, FMDB FAMILY"/>
    <property type="match status" value="1"/>
</dbReference>
<reference evidence="3" key="1">
    <citation type="journal article" date="2015" name="Nature">
        <title>Complex archaea that bridge the gap between prokaryotes and eukaryotes.</title>
        <authorList>
            <person name="Spang A."/>
            <person name="Saw J.H."/>
            <person name="Jorgensen S.L."/>
            <person name="Zaremba-Niedzwiedzka K."/>
            <person name="Martijn J."/>
            <person name="Lind A.E."/>
            <person name="van Eijk R."/>
            <person name="Schleper C."/>
            <person name="Guy L."/>
            <person name="Ettema T.J."/>
        </authorList>
    </citation>
    <scope>NUCLEOTIDE SEQUENCE</scope>
</reference>
<feature type="compositionally biased region" description="Basic and acidic residues" evidence="1">
    <location>
        <begin position="93"/>
        <end position="113"/>
    </location>
</feature>
<feature type="domain" description="Putative regulatory protein FmdB zinc ribbon" evidence="2">
    <location>
        <begin position="1"/>
        <end position="40"/>
    </location>
</feature>
<dbReference type="PANTHER" id="PTHR34404:SF2">
    <property type="entry name" value="CONSERVED SERINE RICH PROTEIN"/>
    <property type="match status" value="1"/>
</dbReference>
<evidence type="ECO:0000313" key="3">
    <source>
        <dbReference type="EMBL" id="KKL52849.1"/>
    </source>
</evidence>
<name>A0A0F9CUK6_9ZZZZ</name>
<dbReference type="NCBIfam" id="TIGR02605">
    <property type="entry name" value="CxxC_CxxC_SSSS"/>
    <property type="match status" value="1"/>
</dbReference>
<comment type="caution">
    <text evidence="3">The sequence shown here is derived from an EMBL/GenBank/DDBJ whole genome shotgun (WGS) entry which is preliminary data.</text>
</comment>
<sequence>MPIYEYGCEKCGTLKERIEWSFSKPPLCDRCREKMERQISAPAAFIFKGAGFYDTEYDPTGRHWANKWAGPNPSKEPMPSGFNKKRWSANGPEVKRQKAMNRERAQERKLSTA</sequence>
<accession>A0A0F9CUK6</accession>
<organism evidence="3">
    <name type="scientific">marine sediment metagenome</name>
    <dbReference type="NCBI Taxonomy" id="412755"/>
    <lineage>
        <taxon>unclassified sequences</taxon>
        <taxon>metagenomes</taxon>
        <taxon>ecological metagenomes</taxon>
    </lineage>
</organism>
<evidence type="ECO:0000259" key="2">
    <source>
        <dbReference type="SMART" id="SM00834"/>
    </source>
</evidence>
<dbReference type="AlphaFoldDB" id="A0A0F9CUK6"/>
<proteinExistence type="predicted"/>
<gene>
    <name evidence="3" type="ORF">LCGC14_2281330</name>
</gene>
<dbReference type="InterPro" id="IPR013429">
    <property type="entry name" value="Regulatory_FmdB_Zinc_ribbon"/>
</dbReference>
<evidence type="ECO:0000256" key="1">
    <source>
        <dbReference type="SAM" id="MobiDB-lite"/>
    </source>
</evidence>
<protein>
    <recommendedName>
        <fullName evidence="2">Putative regulatory protein FmdB zinc ribbon domain-containing protein</fullName>
    </recommendedName>
</protein>
<dbReference type="EMBL" id="LAZR01031747">
    <property type="protein sequence ID" value="KKL52849.1"/>
    <property type="molecule type" value="Genomic_DNA"/>
</dbReference>